<sequence>MSETLDLGQLCLSLSKANLKLVSQGSITASLQNTASTDLTSLSSVLTERSGWVRRGLGLHLALDICVDAKPLNCQQSHQVANSICSAELWKQLHLQPTLPVDLREEPNSIRINLSHTDVDCPSQEKSRHRLAVGASIADVQPPDGVHVVRLEQVKLKIDITTTPQCRVQRKKDRGATRRIERSQPEVGEAPASDMDLICMDEICEEEDFEILSDDSMLLDLPEDRTLTDLPETIVSSHYWKSTSKTTRVDSGISMEPHDEQVDGVLSSETIASLIDTALYCSICEKAPKQKGGIKVKSDDMKMKLASIAPSLWSPGFLKTISERAPFVPPIAHTLSSPLLMQAKSSSLRDKLTELHKLRHETSFHSVSISLWDLLQRELYDPGAARRIRPLKTENVHSVGTLDDDDLLPEYWNDSMIDGNEDHGFENLEHAGSEYEAFLGIEDDDEDNESGLLHDPDFSDEMIVDSAYNVPLQASFASMEHEDEFLPGMLHFEDFFEDEGLEDLL</sequence>
<feature type="region of interest" description="Disordered" evidence="1">
    <location>
        <begin position="170"/>
        <end position="190"/>
    </location>
</feature>
<feature type="compositionally biased region" description="Basic and acidic residues" evidence="1">
    <location>
        <begin position="174"/>
        <end position="184"/>
    </location>
</feature>
<reference evidence="2 3" key="1">
    <citation type="submission" date="2024-04" db="EMBL/GenBank/DDBJ databases">
        <title>Phyllosticta paracitricarpa is synonymous to the EU quarantine fungus P. citricarpa based on phylogenomic analyses.</title>
        <authorList>
            <consortium name="Lawrence Berkeley National Laboratory"/>
            <person name="Van Ingen-Buijs V.A."/>
            <person name="Van Westerhoven A.C."/>
            <person name="Haridas S."/>
            <person name="Skiadas P."/>
            <person name="Martin F."/>
            <person name="Groenewald J.Z."/>
            <person name="Crous P.W."/>
            <person name="Seidl M.F."/>
        </authorList>
    </citation>
    <scope>NUCLEOTIDE SEQUENCE [LARGE SCALE GENOMIC DNA]</scope>
    <source>
        <strain evidence="2 3">CBS 123371</strain>
    </source>
</reference>
<protein>
    <submittedName>
        <fullName evidence="2">Uncharacterized protein</fullName>
    </submittedName>
</protein>
<dbReference type="Proteomes" id="UP001363622">
    <property type="component" value="Unassembled WGS sequence"/>
</dbReference>
<name>A0ABR1KC73_9PEZI</name>
<comment type="caution">
    <text evidence="2">The sequence shown here is derived from an EMBL/GenBank/DDBJ whole genome shotgun (WGS) entry which is preliminary data.</text>
</comment>
<organism evidence="2 3">
    <name type="scientific">Phyllosticta citriasiana</name>
    <dbReference type="NCBI Taxonomy" id="595635"/>
    <lineage>
        <taxon>Eukaryota</taxon>
        <taxon>Fungi</taxon>
        <taxon>Dikarya</taxon>
        <taxon>Ascomycota</taxon>
        <taxon>Pezizomycotina</taxon>
        <taxon>Dothideomycetes</taxon>
        <taxon>Dothideomycetes incertae sedis</taxon>
        <taxon>Botryosphaeriales</taxon>
        <taxon>Phyllostictaceae</taxon>
        <taxon>Phyllosticta</taxon>
    </lineage>
</organism>
<gene>
    <name evidence="2" type="ORF">IWZ03DRAFT_385446</name>
</gene>
<dbReference type="EMBL" id="JBBPHU010000011">
    <property type="protein sequence ID" value="KAK7512058.1"/>
    <property type="molecule type" value="Genomic_DNA"/>
</dbReference>
<evidence type="ECO:0000313" key="2">
    <source>
        <dbReference type="EMBL" id="KAK7512058.1"/>
    </source>
</evidence>
<keyword evidence="3" id="KW-1185">Reference proteome</keyword>
<evidence type="ECO:0000256" key="1">
    <source>
        <dbReference type="SAM" id="MobiDB-lite"/>
    </source>
</evidence>
<evidence type="ECO:0000313" key="3">
    <source>
        <dbReference type="Proteomes" id="UP001363622"/>
    </source>
</evidence>
<accession>A0ABR1KC73</accession>
<proteinExistence type="predicted"/>